<organism evidence="2 3">
    <name type="scientific">Eumeta variegata</name>
    <name type="common">Bagworm moth</name>
    <name type="synonym">Eumeta japonica</name>
    <dbReference type="NCBI Taxonomy" id="151549"/>
    <lineage>
        <taxon>Eukaryota</taxon>
        <taxon>Metazoa</taxon>
        <taxon>Ecdysozoa</taxon>
        <taxon>Arthropoda</taxon>
        <taxon>Hexapoda</taxon>
        <taxon>Insecta</taxon>
        <taxon>Pterygota</taxon>
        <taxon>Neoptera</taxon>
        <taxon>Endopterygota</taxon>
        <taxon>Lepidoptera</taxon>
        <taxon>Glossata</taxon>
        <taxon>Ditrysia</taxon>
        <taxon>Tineoidea</taxon>
        <taxon>Psychidae</taxon>
        <taxon>Oiketicinae</taxon>
        <taxon>Eumeta</taxon>
    </lineage>
</organism>
<evidence type="ECO:0000256" key="1">
    <source>
        <dbReference type="SAM" id="MobiDB-lite"/>
    </source>
</evidence>
<protein>
    <submittedName>
        <fullName evidence="2">Uncharacterized protein</fullName>
    </submittedName>
</protein>
<gene>
    <name evidence="2" type="ORF">EVAR_5539_1</name>
</gene>
<feature type="compositionally biased region" description="Basic and acidic residues" evidence="1">
    <location>
        <begin position="211"/>
        <end position="220"/>
    </location>
</feature>
<keyword evidence="3" id="KW-1185">Reference proteome</keyword>
<sequence length="230" mass="25778">MRGREPRRPIRYDRESVYGAYVAFMREICEVHGHTPSTVICTPAATCEARAAITKSEQRNAVLHFAHKPFGRRRKMNSFIFYIDRCCRQSRSGNPALDSAASGPDPDPDRVRIPDPDYGADFDSGPVSFSTLIQTQISILPLVPLPLEIRTNQRTIPCERAIEEKRHSNTQPPTAPAQGPKPHAIAPCHRGAEYVIIPLCNIKDEIRRTANKTERARESRYGPASNSLFS</sequence>
<dbReference type="Proteomes" id="UP000299102">
    <property type="component" value="Unassembled WGS sequence"/>
</dbReference>
<feature type="region of interest" description="Disordered" evidence="1">
    <location>
        <begin position="162"/>
        <end position="185"/>
    </location>
</feature>
<accession>A0A4C1TC16</accession>
<comment type="caution">
    <text evidence="2">The sequence shown here is derived from an EMBL/GenBank/DDBJ whole genome shotgun (WGS) entry which is preliminary data.</text>
</comment>
<evidence type="ECO:0000313" key="2">
    <source>
        <dbReference type="EMBL" id="GBP10988.1"/>
    </source>
</evidence>
<feature type="compositionally biased region" description="Low complexity" evidence="1">
    <location>
        <begin position="95"/>
        <end position="104"/>
    </location>
</feature>
<feature type="region of interest" description="Disordered" evidence="1">
    <location>
        <begin position="93"/>
        <end position="118"/>
    </location>
</feature>
<name>A0A4C1TC16_EUMVA</name>
<proteinExistence type="predicted"/>
<dbReference type="EMBL" id="BGZK01000043">
    <property type="protein sequence ID" value="GBP10988.1"/>
    <property type="molecule type" value="Genomic_DNA"/>
</dbReference>
<feature type="region of interest" description="Disordered" evidence="1">
    <location>
        <begin position="211"/>
        <end position="230"/>
    </location>
</feature>
<reference evidence="2 3" key="1">
    <citation type="journal article" date="2019" name="Commun. Biol.">
        <title>The bagworm genome reveals a unique fibroin gene that provides high tensile strength.</title>
        <authorList>
            <person name="Kono N."/>
            <person name="Nakamura H."/>
            <person name="Ohtoshi R."/>
            <person name="Tomita M."/>
            <person name="Numata K."/>
            <person name="Arakawa K."/>
        </authorList>
    </citation>
    <scope>NUCLEOTIDE SEQUENCE [LARGE SCALE GENOMIC DNA]</scope>
</reference>
<dbReference type="AlphaFoldDB" id="A0A4C1TC16"/>
<evidence type="ECO:0000313" key="3">
    <source>
        <dbReference type="Proteomes" id="UP000299102"/>
    </source>
</evidence>